<keyword evidence="1" id="KW-0732">Signal</keyword>
<evidence type="ECO:0000313" key="3">
    <source>
        <dbReference type="Proteomes" id="UP001345219"/>
    </source>
</evidence>
<comment type="caution">
    <text evidence="2">The sequence shown here is derived from an EMBL/GenBank/DDBJ whole genome shotgun (WGS) entry which is preliminary data.</text>
</comment>
<evidence type="ECO:0008006" key="4">
    <source>
        <dbReference type="Google" id="ProtNLM"/>
    </source>
</evidence>
<reference evidence="2 3" key="1">
    <citation type="journal article" date="2023" name="Hortic Res">
        <title>Pangenome of water caltrop reveals structural variations and asymmetric subgenome divergence after allopolyploidization.</title>
        <authorList>
            <person name="Zhang X."/>
            <person name="Chen Y."/>
            <person name="Wang L."/>
            <person name="Yuan Y."/>
            <person name="Fang M."/>
            <person name="Shi L."/>
            <person name="Lu R."/>
            <person name="Comes H.P."/>
            <person name="Ma Y."/>
            <person name="Chen Y."/>
            <person name="Huang G."/>
            <person name="Zhou Y."/>
            <person name="Zheng Z."/>
            <person name="Qiu Y."/>
        </authorList>
    </citation>
    <scope>NUCLEOTIDE SEQUENCE [LARGE SCALE GENOMIC DNA]</scope>
    <source>
        <tissue evidence="2">Roots</tissue>
    </source>
</reference>
<feature type="chain" id="PRO_5042965336" description="Plant thionin family protein" evidence="1">
    <location>
        <begin position="23"/>
        <end position="73"/>
    </location>
</feature>
<sequence>MEGHKLILVAMVVSSMATTPRAKLEWSVETCREECMPICMRVVKAVVGVCKVGCTRGCYQLKGKGLNLFTPHG</sequence>
<organism evidence="2 3">
    <name type="scientific">Trapa incisa</name>
    <dbReference type="NCBI Taxonomy" id="236973"/>
    <lineage>
        <taxon>Eukaryota</taxon>
        <taxon>Viridiplantae</taxon>
        <taxon>Streptophyta</taxon>
        <taxon>Embryophyta</taxon>
        <taxon>Tracheophyta</taxon>
        <taxon>Spermatophyta</taxon>
        <taxon>Magnoliopsida</taxon>
        <taxon>eudicotyledons</taxon>
        <taxon>Gunneridae</taxon>
        <taxon>Pentapetalae</taxon>
        <taxon>rosids</taxon>
        <taxon>malvids</taxon>
        <taxon>Myrtales</taxon>
        <taxon>Lythraceae</taxon>
        <taxon>Trapa</taxon>
    </lineage>
</organism>
<dbReference type="Proteomes" id="UP001345219">
    <property type="component" value="Chromosome 15"/>
</dbReference>
<proteinExistence type="predicted"/>
<dbReference type="AlphaFoldDB" id="A0AAN7K4I7"/>
<dbReference type="EMBL" id="JAXIOK010000012">
    <property type="protein sequence ID" value="KAK4758136.1"/>
    <property type="molecule type" value="Genomic_DNA"/>
</dbReference>
<protein>
    <recommendedName>
        <fullName evidence="4">Plant thionin family protein</fullName>
    </recommendedName>
</protein>
<accession>A0AAN7K4I7</accession>
<feature type="signal peptide" evidence="1">
    <location>
        <begin position="1"/>
        <end position="22"/>
    </location>
</feature>
<evidence type="ECO:0000256" key="1">
    <source>
        <dbReference type="SAM" id="SignalP"/>
    </source>
</evidence>
<gene>
    <name evidence="2" type="ORF">SAY87_019437</name>
</gene>
<evidence type="ECO:0000313" key="2">
    <source>
        <dbReference type="EMBL" id="KAK4758136.1"/>
    </source>
</evidence>
<keyword evidence="3" id="KW-1185">Reference proteome</keyword>
<name>A0AAN7K4I7_9MYRT</name>